<keyword evidence="1" id="KW-0472">Membrane</keyword>
<dbReference type="AlphaFoldDB" id="A0A7E4V8F3"/>
<keyword evidence="1" id="KW-1133">Transmembrane helix</keyword>
<name>A0A7E4V8F3_PANRE</name>
<keyword evidence="1" id="KW-0812">Transmembrane</keyword>
<reference evidence="3" key="2">
    <citation type="submission" date="2020-10" db="UniProtKB">
        <authorList>
            <consortium name="WormBaseParasite"/>
        </authorList>
    </citation>
    <scope>IDENTIFICATION</scope>
</reference>
<organism evidence="2 3">
    <name type="scientific">Panagrellus redivivus</name>
    <name type="common">Microworm</name>
    <dbReference type="NCBI Taxonomy" id="6233"/>
    <lineage>
        <taxon>Eukaryota</taxon>
        <taxon>Metazoa</taxon>
        <taxon>Ecdysozoa</taxon>
        <taxon>Nematoda</taxon>
        <taxon>Chromadorea</taxon>
        <taxon>Rhabditida</taxon>
        <taxon>Tylenchina</taxon>
        <taxon>Panagrolaimomorpha</taxon>
        <taxon>Panagrolaimoidea</taxon>
        <taxon>Panagrolaimidae</taxon>
        <taxon>Panagrellus</taxon>
    </lineage>
</organism>
<keyword evidence="2" id="KW-1185">Reference proteome</keyword>
<dbReference type="WBParaSite" id="Pan_g17365.t1">
    <property type="protein sequence ID" value="Pan_g17365.t1"/>
    <property type="gene ID" value="Pan_g17365"/>
</dbReference>
<reference evidence="2" key="1">
    <citation type="journal article" date="2013" name="Genetics">
        <title>The draft genome and transcriptome of Panagrellus redivivus are shaped by the harsh demands of a free-living lifestyle.</title>
        <authorList>
            <person name="Srinivasan J."/>
            <person name="Dillman A.R."/>
            <person name="Macchietto M.G."/>
            <person name="Heikkinen L."/>
            <person name="Lakso M."/>
            <person name="Fracchia K.M."/>
            <person name="Antoshechkin I."/>
            <person name="Mortazavi A."/>
            <person name="Wong G."/>
            <person name="Sternberg P.W."/>
        </authorList>
    </citation>
    <scope>NUCLEOTIDE SEQUENCE [LARGE SCALE GENOMIC DNA]</scope>
    <source>
        <strain evidence="2">MT8872</strain>
    </source>
</reference>
<protein>
    <submittedName>
        <fullName evidence="3">Ovule protein</fullName>
    </submittedName>
</protein>
<evidence type="ECO:0000313" key="3">
    <source>
        <dbReference type="WBParaSite" id="Pan_g17365.t1"/>
    </source>
</evidence>
<accession>A0A7E4V8F3</accession>
<evidence type="ECO:0000256" key="1">
    <source>
        <dbReference type="SAM" id="Phobius"/>
    </source>
</evidence>
<feature type="transmembrane region" description="Helical" evidence="1">
    <location>
        <begin position="29"/>
        <end position="47"/>
    </location>
</feature>
<sequence length="73" mass="8450">MLILHFRAIEFRRQIPPGATLHAHLETTLVNLNIFALFTFFLFLSPLKHSQSGRTIPIKCKERQKKCNLTSSK</sequence>
<proteinExistence type="predicted"/>
<dbReference type="Proteomes" id="UP000492821">
    <property type="component" value="Unassembled WGS sequence"/>
</dbReference>
<evidence type="ECO:0000313" key="2">
    <source>
        <dbReference type="Proteomes" id="UP000492821"/>
    </source>
</evidence>